<sequence>MSVPIFDPRTAATFFTDALALARLYCPQWALPDDDDLTPAAIAQDPGLVLLELFSLLGQDLASVLNAIPAQRQLALYRFLDMTLRPAACASAPIQFSLAPKRAAVVLPKGTTVSAPSAQGVRFETNVDVQVLPATLSAVLTVVPRLDRYWDLQSLWQAGNSAPAFPASDADESDVERSFAHCLMIGDPTLFDPARGASRMTLIFSGESLAKEFFQRWYDGALNPLLVSVESSLDQRTCRIEFAVMPSAPAESVTALHASISALAGRPLNMTDPYIKAGATTPLNWVVCAPRPDWRIVPALNGGLPRIDSIWCDFGTLSTAPQQAAAGAYLIDLNNGAYAFGKVPAQEGCFNIRCDAAFSAQGAPVSMEIDIRPITKKYPVQIEWEYWNETLWYPFAADGDPYRFLDGTNGLTESGTVSFLCPPVTPSTVAGTLGFWIRARIAEGNYGDAADGFDPPFVYSLTITYRSGGVPASVWTHNAFELELAYSKSDFFPAPSVEPYKPLAEEGPSVYVAFDAASLLPYGLGQRLTLYVDIDPRDEHIGYSDAGQWQWFDATTTAWLPLSIDVGEAGLARSGTLSFEVPATMQGAVLFSQTACWFRVLCPREDNALRLRGIYPNTISGFNRETYLNEVLGSSNGQPGQRFVLGQVATTPTGTDQVLLAISEDPQYTVAISVVEPTSAVSPAIGANQTQQQTIRYPWTRVDSFVGRGPNERVFTVDVLAGAILFGDGKSGKIPPPGPRNVVATRYAVTRGSGGNVDAGTLTNLYSSTPGITQVTNPVAARGGADAEMVPDLTISGPGRVRANDRVVSAADAEALGPFANAGVRRVRAIERIWGGGMTLHGVFTSSAPLMSPDDIGLPQLDLVVLAASNEPEPLTPMSMLDDVLAYVRDRSTPALAARTSARRPAFKRINVAVLLETNEPKAQWPALQATITAQLTQFLHPSQGGGDSLGWPIGEPMRYMAVRLFLQGCQSSVTSVLALALCGQTDDVTLQPYEAPSAGTIDLRFSEAQPS</sequence>
<dbReference type="AlphaFoldDB" id="A0A2N7W3T5"/>
<dbReference type="Proteomes" id="UP000235347">
    <property type="component" value="Unassembled WGS sequence"/>
</dbReference>
<accession>A0A2N7W3T5</accession>
<protein>
    <recommendedName>
        <fullName evidence="1">Baseplate protein J-like barrel domain-containing protein</fullName>
    </recommendedName>
</protein>
<name>A0A2N7W3T5_9BURK</name>
<reference evidence="2 3" key="1">
    <citation type="submission" date="2018-01" db="EMBL/GenBank/DDBJ databases">
        <title>Whole genome analyses suggest that Burkholderia sensu lato contains two further novel genera in the rhizoxinica-symbiotica group Mycetohabitans gen. nov., and Trinickia gen. nov.: implications for the evolution of diazotrophy and nodulation in the Burkholderiaceae.</title>
        <authorList>
            <person name="Estrada-de los Santos P."/>
            <person name="Palmer M."/>
            <person name="Chavez-Ramirez B."/>
            <person name="Beukes C."/>
            <person name="Steenkamp E.T."/>
            <person name="Hirsch A.M."/>
            <person name="Manyaka P."/>
            <person name="Maluk M."/>
            <person name="Lafos M."/>
            <person name="Crook M."/>
            <person name="Gross E."/>
            <person name="Simon M.F."/>
            <person name="Bueno dos Reis Junior F."/>
            <person name="Poole P.S."/>
            <person name="Venter S.N."/>
            <person name="James E.K."/>
        </authorList>
    </citation>
    <scope>NUCLEOTIDE SEQUENCE [LARGE SCALE GENOMIC DNA]</scope>
    <source>
        <strain evidence="2 3">GP25-8</strain>
    </source>
</reference>
<organism evidence="2 3">
    <name type="scientific">Trinickia soli</name>
    <dbReference type="NCBI Taxonomy" id="380675"/>
    <lineage>
        <taxon>Bacteria</taxon>
        <taxon>Pseudomonadati</taxon>
        <taxon>Pseudomonadota</taxon>
        <taxon>Betaproteobacteria</taxon>
        <taxon>Burkholderiales</taxon>
        <taxon>Burkholderiaceae</taxon>
        <taxon>Trinickia</taxon>
    </lineage>
</organism>
<dbReference type="EMBL" id="PNYB01000011">
    <property type="protein sequence ID" value="PMS24060.1"/>
    <property type="molecule type" value="Genomic_DNA"/>
</dbReference>
<gene>
    <name evidence="2" type="ORF">C0Z19_14615</name>
</gene>
<comment type="caution">
    <text evidence="2">The sequence shown here is derived from an EMBL/GenBank/DDBJ whole genome shotgun (WGS) entry which is preliminary data.</text>
</comment>
<evidence type="ECO:0000313" key="3">
    <source>
        <dbReference type="Proteomes" id="UP000235347"/>
    </source>
</evidence>
<dbReference type="Pfam" id="PF04865">
    <property type="entry name" value="Baseplate_J"/>
    <property type="match status" value="1"/>
</dbReference>
<feature type="domain" description="Baseplate protein J-like barrel" evidence="1">
    <location>
        <begin position="745"/>
        <end position="784"/>
    </location>
</feature>
<dbReference type="RefSeq" id="WP_102610546.1">
    <property type="nucleotide sequence ID" value="NZ_CADIKD010000013.1"/>
</dbReference>
<dbReference type="InterPro" id="IPR006949">
    <property type="entry name" value="Barrel_Baseplate_J-like"/>
</dbReference>
<proteinExistence type="predicted"/>
<keyword evidence="3" id="KW-1185">Reference proteome</keyword>
<evidence type="ECO:0000259" key="1">
    <source>
        <dbReference type="Pfam" id="PF04865"/>
    </source>
</evidence>
<evidence type="ECO:0000313" key="2">
    <source>
        <dbReference type="EMBL" id="PMS24060.1"/>
    </source>
</evidence>